<evidence type="ECO:0000313" key="3">
    <source>
        <dbReference type="EMBL" id="KAL3099809.1"/>
    </source>
</evidence>
<comment type="caution">
    <text evidence="3">The sequence shown here is derived from an EMBL/GenBank/DDBJ whole genome shotgun (WGS) entry which is preliminary data.</text>
</comment>
<feature type="region of interest" description="Disordered" evidence="1">
    <location>
        <begin position="70"/>
        <end position="102"/>
    </location>
</feature>
<keyword evidence="2" id="KW-1133">Transmembrane helix</keyword>
<protein>
    <submittedName>
        <fullName evidence="3">Uncharacterized protein</fullName>
    </submittedName>
</protein>
<evidence type="ECO:0000256" key="1">
    <source>
        <dbReference type="SAM" id="MobiDB-lite"/>
    </source>
</evidence>
<keyword evidence="4" id="KW-1185">Reference proteome</keyword>
<evidence type="ECO:0000256" key="2">
    <source>
        <dbReference type="SAM" id="Phobius"/>
    </source>
</evidence>
<proteinExistence type="predicted"/>
<keyword evidence="2" id="KW-0472">Membrane</keyword>
<dbReference type="AlphaFoldDB" id="A0ABD2KA62"/>
<evidence type="ECO:0000313" key="4">
    <source>
        <dbReference type="Proteomes" id="UP001620626"/>
    </source>
</evidence>
<organism evidence="3 4">
    <name type="scientific">Heterodera trifolii</name>
    <dbReference type="NCBI Taxonomy" id="157864"/>
    <lineage>
        <taxon>Eukaryota</taxon>
        <taxon>Metazoa</taxon>
        <taxon>Ecdysozoa</taxon>
        <taxon>Nematoda</taxon>
        <taxon>Chromadorea</taxon>
        <taxon>Rhabditida</taxon>
        <taxon>Tylenchina</taxon>
        <taxon>Tylenchomorpha</taxon>
        <taxon>Tylenchoidea</taxon>
        <taxon>Heteroderidae</taxon>
        <taxon>Heteroderinae</taxon>
        <taxon>Heterodera</taxon>
    </lineage>
</organism>
<name>A0ABD2KA62_9BILA</name>
<gene>
    <name evidence="3" type="ORF">niasHT_028587</name>
</gene>
<accession>A0ABD2KA62</accession>
<keyword evidence="2" id="KW-0812">Transmembrane</keyword>
<dbReference type="Proteomes" id="UP001620626">
    <property type="component" value="Unassembled WGS sequence"/>
</dbReference>
<feature type="transmembrane region" description="Helical" evidence="2">
    <location>
        <begin position="37"/>
        <end position="60"/>
    </location>
</feature>
<dbReference type="EMBL" id="JBICBT010000803">
    <property type="protein sequence ID" value="KAL3099809.1"/>
    <property type="molecule type" value="Genomic_DNA"/>
</dbReference>
<reference evidence="3 4" key="1">
    <citation type="submission" date="2024-10" db="EMBL/GenBank/DDBJ databases">
        <authorList>
            <person name="Kim D."/>
        </authorList>
    </citation>
    <scope>NUCLEOTIDE SEQUENCE [LARGE SCALE GENOMIC DNA]</scope>
    <source>
        <strain evidence="3">BH-2024</strain>
    </source>
</reference>
<sequence>MCHRDHPQPIQQPAGGCGWDRELVPFICDPESHSKPFLLLSAVQMKWFALLLLLGFLSALDSAVMRQRRSINSDAPEPNQKPGMALYGAGAGGGTHTLVASR</sequence>